<dbReference type="EMBL" id="CADCTH010000476">
    <property type="protein sequence ID" value="CAA9282533.1"/>
    <property type="molecule type" value="Genomic_DNA"/>
</dbReference>
<feature type="compositionally biased region" description="Low complexity" evidence="1">
    <location>
        <begin position="325"/>
        <end position="338"/>
    </location>
</feature>
<reference evidence="3" key="1">
    <citation type="submission" date="2020-02" db="EMBL/GenBank/DDBJ databases">
        <authorList>
            <person name="Meier V. D."/>
        </authorList>
    </citation>
    <scope>NUCLEOTIDE SEQUENCE</scope>
    <source>
        <strain evidence="3">AVDCRST_MAG54</strain>
    </source>
</reference>
<accession>A0A6J4JMM1</accession>
<name>A0A6J4JMM1_9PSEU</name>
<feature type="non-terminal residue" evidence="3">
    <location>
        <position position="1"/>
    </location>
</feature>
<evidence type="ECO:0000259" key="2">
    <source>
        <dbReference type="SMART" id="SM00507"/>
    </source>
</evidence>
<feature type="region of interest" description="Disordered" evidence="1">
    <location>
        <begin position="280"/>
        <end position="358"/>
    </location>
</feature>
<protein>
    <recommendedName>
        <fullName evidence="2">HNH nuclease domain-containing protein</fullName>
    </recommendedName>
</protein>
<proteinExistence type="predicted"/>
<organism evidence="3">
    <name type="scientific">uncultured Actinomycetospora sp</name>
    <dbReference type="NCBI Taxonomy" id="1135996"/>
    <lineage>
        <taxon>Bacteria</taxon>
        <taxon>Bacillati</taxon>
        <taxon>Actinomycetota</taxon>
        <taxon>Actinomycetes</taxon>
        <taxon>Pseudonocardiales</taxon>
        <taxon>Pseudonocardiaceae</taxon>
        <taxon>Actinomycetospora</taxon>
        <taxon>environmental samples</taxon>
    </lineage>
</organism>
<dbReference type="SMART" id="SM00507">
    <property type="entry name" value="HNHc"/>
    <property type="match status" value="1"/>
</dbReference>
<sequence>PGPGPDDPDPADPDPADPDSVDETQTAAAAPEQGLLGLPEPHDGPEPFPATLDGLAPGPGRVRAGIGEVRLRLSSALGLDDVPGAVPGYGTVLAGDARALLTRYRDGEWRVVCTDDQGRLQHVLLARRRPRPRPLGGSGLPCRAIVELQVPTTLLADLIPADHGAWAPLLVELQRRLADLSARGGPPVETCADAVRRLPRVEIARWVRVRDRCCVAPACRRPARTADIDHTRDHSAGGPSLSWNLGVLDRHHHRAKHHGGWTLRQPSPGCFEWRTRAGVHHTTTPRKVLEAPLAPRPAVRPRPLPDDPSPPGTGEDPDWRHRYLRATGPRPSTRAPATRTPPTPAMPTVHPDGDPPPF</sequence>
<dbReference type="InterPro" id="IPR003615">
    <property type="entry name" value="HNH_nuc"/>
</dbReference>
<evidence type="ECO:0000256" key="1">
    <source>
        <dbReference type="SAM" id="MobiDB-lite"/>
    </source>
</evidence>
<gene>
    <name evidence="3" type="ORF">AVDCRST_MAG54-3728</name>
</gene>
<feature type="region of interest" description="Disordered" evidence="1">
    <location>
        <begin position="1"/>
        <end position="59"/>
    </location>
</feature>
<feature type="domain" description="HNH nuclease" evidence="2">
    <location>
        <begin position="202"/>
        <end position="254"/>
    </location>
</feature>
<dbReference type="AlphaFoldDB" id="A0A6J4JMM1"/>
<evidence type="ECO:0000313" key="3">
    <source>
        <dbReference type="EMBL" id="CAA9282533.1"/>
    </source>
</evidence>
<dbReference type="CDD" id="cd00085">
    <property type="entry name" value="HNHc"/>
    <property type="match status" value="1"/>
</dbReference>
<feature type="compositionally biased region" description="Acidic residues" evidence="1">
    <location>
        <begin position="1"/>
        <end position="22"/>
    </location>
</feature>
<feature type="compositionally biased region" description="Pro residues" evidence="1">
    <location>
        <begin position="294"/>
        <end position="311"/>
    </location>
</feature>